<keyword evidence="5" id="KW-1185">Reference proteome</keyword>
<evidence type="ECO:0000256" key="1">
    <source>
        <dbReference type="SAM" id="Coils"/>
    </source>
</evidence>
<evidence type="ECO:0000313" key="5">
    <source>
        <dbReference type="Proteomes" id="UP000011087"/>
    </source>
</evidence>
<accession>L1JCH8</accession>
<evidence type="ECO:0000313" key="3">
    <source>
        <dbReference type="EMBL" id="EKX45775.1"/>
    </source>
</evidence>
<dbReference type="EnsemblProtists" id="EKX45775">
    <property type="protein sequence ID" value="EKX45775"/>
    <property type="gene ID" value="GUITHDRAFT_138644"/>
</dbReference>
<feature type="compositionally biased region" description="Low complexity" evidence="2">
    <location>
        <begin position="18"/>
        <end position="37"/>
    </location>
</feature>
<name>L1JCH8_GUITC</name>
<reference evidence="3 5" key="1">
    <citation type="journal article" date="2012" name="Nature">
        <title>Algal genomes reveal evolutionary mosaicism and the fate of nucleomorphs.</title>
        <authorList>
            <consortium name="DOE Joint Genome Institute"/>
            <person name="Curtis B.A."/>
            <person name="Tanifuji G."/>
            <person name="Burki F."/>
            <person name="Gruber A."/>
            <person name="Irimia M."/>
            <person name="Maruyama S."/>
            <person name="Arias M.C."/>
            <person name="Ball S.G."/>
            <person name="Gile G.H."/>
            <person name="Hirakawa Y."/>
            <person name="Hopkins J.F."/>
            <person name="Kuo A."/>
            <person name="Rensing S.A."/>
            <person name="Schmutz J."/>
            <person name="Symeonidi A."/>
            <person name="Elias M."/>
            <person name="Eveleigh R.J."/>
            <person name="Herman E.K."/>
            <person name="Klute M.J."/>
            <person name="Nakayama T."/>
            <person name="Obornik M."/>
            <person name="Reyes-Prieto A."/>
            <person name="Armbrust E.V."/>
            <person name="Aves S.J."/>
            <person name="Beiko R.G."/>
            <person name="Coutinho P."/>
            <person name="Dacks J.B."/>
            <person name="Durnford D.G."/>
            <person name="Fast N.M."/>
            <person name="Green B.R."/>
            <person name="Grisdale C.J."/>
            <person name="Hempel F."/>
            <person name="Henrissat B."/>
            <person name="Hoppner M.P."/>
            <person name="Ishida K."/>
            <person name="Kim E."/>
            <person name="Koreny L."/>
            <person name="Kroth P.G."/>
            <person name="Liu Y."/>
            <person name="Malik S.B."/>
            <person name="Maier U.G."/>
            <person name="McRose D."/>
            <person name="Mock T."/>
            <person name="Neilson J.A."/>
            <person name="Onodera N.T."/>
            <person name="Poole A.M."/>
            <person name="Pritham E.J."/>
            <person name="Richards T.A."/>
            <person name="Rocap G."/>
            <person name="Roy S.W."/>
            <person name="Sarai C."/>
            <person name="Schaack S."/>
            <person name="Shirato S."/>
            <person name="Slamovits C.H."/>
            <person name="Spencer D.F."/>
            <person name="Suzuki S."/>
            <person name="Worden A.Z."/>
            <person name="Zauner S."/>
            <person name="Barry K."/>
            <person name="Bell C."/>
            <person name="Bharti A.K."/>
            <person name="Crow J.A."/>
            <person name="Grimwood J."/>
            <person name="Kramer R."/>
            <person name="Lindquist E."/>
            <person name="Lucas S."/>
            <person name="Salamov A."/>
            <person name="McFadden G.I."/>
            <person name="Lane C.E."/>
            <person name="Keeling P.J."/>
            <person name="Gray M.W."/>
            <person name="Grigoriev I.V."/>
            <person name="Archibald J.M."/>
        </authorList>
    </citation>
    <scope>NUCLEOTIDE SEQUENCE</scope>
    <source>
        <strain evidence="3 5">CCMP2712</strain>
    </source>
</reference>
<feature type="region of interest" description="Disordered" evidence="2">
    <location>
        <begin position="1"/>
        <end position="37"/>
    </location>
</feature>
<sequence length="123" mass="13239">MHQGEDAAASDVVKAEPDTGSPSAAAPASSLPDASTPIDPYAILSEILAEGEEVAPLQKPPAVTTTYQSQKEKKFLKTKHKQLQKSVKQLGSRLTQAKQELKKAKMEIAFLEAKRRSLLANGK</sequence>
<dbReference type="GeneID" id="17302410"/>
<reference evidence="4" key="3">
    <citation type="submission" date="2016-03" db="UniProtKB">
        <authorList>
            <consortium name="EnsemblProtists"/>
        </authorList>
    </citation>
    <scope>IDENTIFICATION</scope>
</reference>
<organism evidence="3">
    <name type="scientific">Guillardia theta (strain CCMP2712)</name>
    <name type="common">Cryptophyte</name>
    <dbReference type="NCBI Taxonomy" id="905079"/>
    <lineage>
        <taxon>Eukaryota</taxon>
        <taxon>Cryptophyceae</taxon>
        <taxon>Pyrenomonadales</taxon>
        <taxon>Geminigeraceae</taxon>
        <taxon>Guillardia</taxon>
    </lineage>
</organism>
<dbReference type="HOGENOM" id="CLU_2019632_0_0_1"/>
<dbReference type="AlphaFoldDB" id="L1JCH8"/>
<reference evidence="5" key="2">
    <citation type="submission" date="2012-11" db="EMBL/GenBank/DDBJ databases">
        <authorList>
            <person name="Kuo A."/>
            <person name="Curtis B.A."/>
            <person name="Tanifuji G."/>
            <person name="Burki F."/>
            <person name="Gruber A."/>
            <person name="Irimia M."/>
            <person name="Maruyama S."/>
            <person name="Arias M.C."/>
            <person name="Ball S.G."/>
            <person name="Gile G.H."/>
            <person name="Hirakawa Y."/>
            <person name="Hopkins J.F."/>
            <person name="Rensing S.A."/>
            <person name="Schmutz J."/>
            <person name="Symeonidi A."/>
            <person name="Elias M."/>
            <person name="Eveleigh R.J."/>
            <person name="Herman E.K."/>
            <person name="Klute M.J."/>
            <person name="Nakayama T."/>
            <person name="Obornik M."/>
            <person name="Reyes-Prieto A."/>
            <person name="Armbrust E.V."/>
            <person name="Aves S.J."/>
            <person name="Beiko R.G."/>
            <person name="Coutinho P."/>
            <person name="Dacks J.B."/>
            <person name="Durnford D.G."/>
            <person name="Fast N.M."/>
            <person name="Green B.R."/>
            <person name="Grisdale C."/>
            <person name="Hempe F."/>
            <person name="Henrissat B."/>
            <person name="Hoppner M.P."/>
            <person name="Ishida K.-I."/>
            <person name="Kim E."/>
            <person name="Koreny L."/>
            <person name="Kroth P.G."/>
            <person name="Liu Y."/>
            <person name="Malik S.-B."/>
            <person name="Maier U.G."/>
            <person name="McRose D."/>
            <person name="Mock T."/>
            <person name="Neilson J.A."/>
            <person name="Onodera N.T."/>
            <person name="Poole A.M."/>
            <person name="Pritham E.J."/>
            <person name="Richards T.A."/>
            <person name="Rocap G."/>
            <person name="Roy S.W."/>
            <person name="Sarai C."/>
            <person name="Schaack S."/>
            <person name="Shirato S."/>
            <person name="Slamovits C.H."/>
            <person name="Spencer D.F."/>
            <person name="Suzuki S."/>
            <person name="Worden A.Z."/>
            <person name="Zauner S."/>
            <person name="Barry K."/>
            <person name="Bell C."/>
            <person name="Bharti A.K."/>
            <person name="Crow J.A."/>
            <person name="Grimwood J."/>
            <person name="Kramer R."/>
            <person name="Lindquist E."/>
            <person name="Lucas S."/>
            <person name="Salamov A."/>
            <person name="McFadden G.I."/>
            <person name="Lane C.E."/>
            <person name="Keeling P.J."/>
            <person name="Gray M.W."/>
            <person name="Grigoriev I.V."/>
            <person name="Archibald J.M."/>
        </authorList>
    </citation>
    <scope>NUCLEOTIDE SEQUENCE</scope>
    <source>
        <strain evidence="5">CCMP2712</strain>
    </source>
</reference>
<dbReference type="KEGG" id="gtt:GUITHDRAFT_138644"/>
<feature type="coiled-coil region" evidence="1">
    <location>
        <begin position="80"/>
        <end position="121"/>
    </location>
</feature>
<keyword evidence="1" id="KW-0175">Coiled coil</keyword>
<gene>
    <name evidence="3" type="ORF">GUITHDRAFT_138644</name>
</gene>
<dbReference type="RefSeq" id="XP_005832755.1">
    <property type="nucleotide sequence ID" value="XM_005832698.1"/>
</dbReference>
<evidence type="ECO:0000256" key="2">
    <source>
        <dbReference type="SAM" id="MobiDB-lite"/>
    </source>
</evidence>
<evidence type="ECO:0000313" key="4">
    <source>
        <dbReference type="EnsemblProtists" id="EKX45775"/>
    </source>
</evidence>
<dbReference type="EMBL" id="JH992997">
    <property type="protein sequence ID" value="EKX45775.1"/>
    <property type="molecule type" value="Genomic_DNA"/>
</dbReference>
<dbReference type="PaxDb" id="55529-EKX45775"/>
<dbReference type="Proteomes" id="UP000011087">
    <property type="component" value="Unassembled WGS sequence"/>
</dbReference>
<proteinExistence type="predicted"/>
<protein>
    <submittedName>
        <fullName evidence="3 4">Uncharacterized protein</fullName>
    </submittedName>
</protein>